<evidence type="ECO:0000313" key="2">
    <source>
        <dbReference type="Proteomes" id="UP000006729"/>
    </source>
</evidence>
<accession>A0A2K1YM82</accession>
<name>A0A2K1YM82_POPTR</name>
<dbReference type="Proteomes" id="UP000006729">
    <property type="component" value="Chromosome 10"/>
</dbReference>
<protein>
    <submittedName>
        <fullName evidence="1">Uncharacterized protein</fullName>
    </submittedName>
</protein>
<keyword evidence="2" id="KW-1185">Reference proteome</keyword>
<evidence type="ECO:0000313" key="1">
    <source>
        <dbReference type="EMBL" id="PNT14134.1"/>
    </source>
</evidence>
<dbReference type="EMBL" id="CM009299">
    <property type="protein sequence ID" value="PNT14134.1"/>
    <property type="molecule type" value="Genomic_DNA"/>
</dbReference>
<proteinExistence type="predicted"/>
<dbReference type="AlphaFoldDB" id="A0A2K1YM82"/>
<organism evidence="1 2">
    <name type="scientific">Populus trichocarpa</name>
    <name type="common">Western balsam poplar</name>
    <name type="synonym">Populus balsamifera subsp. trichocarpa</name>
    <dbReference type="NCBI Taxonomy" id="3694"/>
    <lineage>
        <taxon>Eukaryota</taxon>
        <taxon>Viridiplantae</taxon>
        <taxon>Streptophyta</taxon>
        <taxon>Embryophyta</taxon>
        <taxon>Tracheophyta</taxon>
        <taxon>Spermatophyta</taxon>
        <taxon>Magnoliopsida</taxon>
        <taxon>eudicotyledons</taxon>
        <taxon>Gunneridae</taxon>
        <taxon>Pentapetalae</taxon>
        <taxon>rosids</taxon>
        <taxon>fabids</taxon>
        <taxon>Malpighiales</taxon>
        <taxon>Salicaceae</taxon>
        <taxon>Saliceae</taxon>
        <taxon>Populus</taxon>
    </lineage>
</organism>
<dbReference type="InParanoid" id="A0A2K1YM82"/>
<sequence length="67" mass="7940">MSRSVLSEIILLSSSNAFDVFYQRKRRFLMCDLFPRTYLIWFLQNYQIVDNSKVLIVGFLPKLSNCT</sequence>
<gene>
    <name evidence="1" type="ORF">POPTR_010G013000</name>
</gene>
<reference evidence="1 2" key="1">
    <citation type="journal article" date="2006" name="Science">
        <title>The genome of black cottonwood, Populus trichocarpa (Torr. &amp; Gray).</title>
        <authorList>
            <person name="Tuskan G.A."/>
            <person name="Difazio S."/>
            <person name="Jansson S."/>
            <person name="Bohlmann J."/>
            <person name="Grigoriev I."/>
            <person name="Hellsten U."/>
            <person name="Putnam N."/>
            <person name="Ralph S."/>
            <person name="Rombauts S."/>
            <person name="Salamov A."/>
            <person name="Schein J."/>
            <person name="Sterck L."/>
            <person name="Aerts A."/>
            <person name="Bhalerao R.R."/>
            <person name="Bhalerao R.P."/>
            <person name="Blaudez D."/>
            <person name="Boerjan W."/>
            <person name="Brun A."/>
            <person name="Brunner A."/>
            <person name="Busov V."/>
            <person name="Campbell M."/>
            <person name="Carlson J."/>
            <person name="Chalot M."/>
            <person name="Chapman J."/>
            <person name="Chen G.L."/>
            <person name="Cooper D."/>
            <person name="Coutinho P.M."/>
            <person name="Couturier J."/>
            <person name="Covert S."/>
            <person name="Cronk Q."/>
            <person name="Cunningham R."/>
            <person name="Davis J."/>
            <person name="Degroeve S."/>
            <person name="Dejardin A."/>
            <person name="Depamphilis C."/>
            <person name="Detter J."/>
            <person name="Dirks B."/>
            <person name="Dubchak I."/>
            <person name="Duplessis S."/>
            <person name="Ehlting J."/>
            <person name="Ellis B."/>
            <person name="Gendler K."/>
            <person name="Goodstein D."/>
            <person name="Gribskov M."/>
            <person name="Grimwood J."/>
            <person name="Groover A."/>
            <person name="Gunter L."/>
            <person name="Hamberger B."/>
            <person name="Heinze B."/>
            <person name="Helariutta Y."/>
            <person name="Henrissat B."/>
            <person name="Holligan D."/>
            <person name="Holt R."/>
            <person name="Huang W."/>
            <person name="Islam-Faridi N."/>
            <person name="Jones S."/>
            <person name="Jones-Rhoades M."/>
            <person name="Jorgensen R."/>
            <person name="Joshi C."/>
            <person name="Kangasjarvi J."/>
            <person name="Karlsson J."/>
            <person name="Kelleher C."/>
            <person name="Kirkpatrick R."/>
            <person name="Kirst M."/>
            <person name="Kohler A."/>
            <person name="Kalluri U."/>
            <person name="Larimer F."/>
            <person name="Leebens-Mack J."/>
            <person name="Leple J.C."/>
            <person name="Locascio P."/>
            <person name="Lou Y."/>
            <person name="Lucas S."/>
            <person name="Martin F."/>
            <person name="Montanini B."/>
            <person name="Napoli C."/>
            <person name="Nelson D.R."/>
            <person name="Nelson C."/>
            <person name="Nieminen K."/>
            <person name="Nilsson O."/>
            <person name="Pereda V."/>
            <person name="Peter G."/>
            <person name="Philippe R."/>
            <person name="Pilate G."/>
            <person name="Poliakov A."/>
            <person name="Razumovskaya J."/>
            <person name="Richardson P."/>
            <person name="Rinaldi C."/>
            <person name="Ritland K."/>
            <person name="Rouze P."/>
            <person name="Ryaboy D."/>
            <person name="Schmutz J."/>
            <person name="Schrader J."/>
            <person name="Segerman B."/>
            <person name="Shin H."/>
            <person name="Siddiqui A."/>
            <person name="Sterky F."/>
            <person name="Terry A."/>
            <person name="Tsai C.J."/>
            <person name="Uberbacher E."/>
            <person name="Unneberg P."/>
            <person name="Vahala J."/>
            <person name="Wall K."/>
            <person name="Wessler S."/>
            <person name="Yang G."/>
            <person name="Yin T."/>
            <person name="Douglas C."/>
            <person name="Marra M."/>
            <person name="Sandberg G."/>
            <person name="Van de Peer Y."/>
            <person name="Rokhsar D."/>
        </authorList>
    </citation>
    <scope>NUCLEOTIDE SEQUENCE [LARGE SCALE GENOMIC DNA]</scope>
    <source>
        <strain evidence="2">cv. Nisqually</strain>
    </source>
</reference>